<keyword evidence="2" id="KW-0732">Signal</keyword>
<name>A0A401PIC5_SCYTO</name>
<proteinExistence type="predicted"/>
<dbReference type="Gene3D" id="2.10.25.10">
    <property type="entry name" value="Laminin"/>
    <property type="match status" value="1"/>
</dbReference>
<sequence>MNVKAEATTVTAQPPVSTAPALSNVCVRLDILEMGRIAQEKQTTLRKEQETRAEAWRTLNINECVDPVMNQCDTNAHCLNSDGSYRCECKPYYRGNGTHCEGCFCPPEIIPGTANLPALSGNPCPCVSGFIVSNNFPSLYQNSADMYWFFNMAQLSNSTRQYKGNGKPHSQK</sequence>
<evidence type="ECO:0000256" key="5">
    <source>
        <dbReference type="PROSITE-ProRule" id="PRU00076"/>
    </source>
</evidence>
<dbReference type="EMBL" id="BFAA01002208">
    <property type="protein sequence ID" value="GCB72882.1"/>
    <property type="molecule type" value="Genomic_DNA"/>
</dbReference>
<evidence type="ECO:0000256" key="1">
    <source>
        <dbReference type="ARBA" id="ARBA00022536"/>
    </source>
</evidence>
<keyword evidence="8" id="KW-1185">Reference proteome</keyword>
<dbReference type="InterPro" id="IPR000742">
    <property type="entry name" value="EGF"/>
</dbReference>
<evidence type="ECO:0000313" key="7">
    <source>
        <dbReference type="EMBL" id="GCB72882.1"/>
    </source>
</evidence>
<dbReference type="InterPro" id="IPR001881">
    <property type="entry name" value="EGF-like_Ca-bd_dom"/>
</dbReference>
<organism evidence="7 8">
    <name type="scientific">Scyliorhinus torazame</name>
    <name type="common">Cloudy catshark</name>
    <name type="synonym">Catulus torazame</name>
    <dbReference type="NCBI Taxonomy" id="75743"/>
    <lineage>
        <taxon>Eukaryota</taxon>
        <taxon>Metazoa</taxon>
        <taxon>Chordata</taxon>
        <taxon>Craniata</taxon>
        <taxon>Vertebrata</taxon>
        <taxon>Chondrichthyes</taxon>
        <taxon>Elasmobranchii</taxon>
        <taxon>Galeomorphii</taxon>
        <taxon>Galeoidea</taxon>
        <taxon>Carcharhiniformes</taxon>
        <taxon>Scyliorhinidae</taxon>
        <taxon>Scyliorhinus</taxon>
    </lineage>
</organism>
<dbReference type="OrthoDB" id="5825231at2759"/>
<evidence type="ECO:0000256" key="4">
    <source>
        <dbReference type="ARBA" id="ARBA00023157"/>
    </source>
</evidence>
<evidence type="ECO:0000256" key="3">
    <source>
        <dbReference type="ARBA" id="ARBA00022737"/>
    </source>
</evidence>
<dbReference type="SMART" id="SM00179">
    <property type="entry name" value="EGF_CA"/>
    <property type="match status" value="1"/>
</dbReference>
<dbReference type="Proteomes" id="UP000288216">
    <property type="component" value="Unassembled WGS sequence"/>
</dbReference>
<dbReference type="PROSITE" id="PS00010">
    <property type="entry name" value="ASX_HYDROXYL"/>
    <property type="match status" value="1"/>
</dbReference>
<evidence type="ECO:0000259" key="6">
    <source>
        <dbReference type="PROSITE" id="PS50026"/>
    </source>
</evidence>
<dbReference type="AlphaFoldDB" id="A0A401PIC5"/>
<dbReference type="PROSITE" id="PS01187">
    <property type="entry name" value="EGF_CA"/>
    <property type="match status" value="1"/>
</dbReference>
<gene>
    <name evidence="7" type="ORF">scyTo_0006514</name>
</gene>
<dbReference type="CDD" id="cd00054">
    <property type="entry name" value="EGF_CA"/>
    <property type="match status" value="1"/>
</dbReference>
<dbReference type="Pfam" id="PF12947">
    <property type="entry name" value="EGF_3"/>
    <property type="match status" value="1"/>
</dbReference>
<evidence type="ECO:0000313" key="8">
    <source>
        <dbReference type="Proteomes" id="UP000288216"/>
    </source>
</evidence>
<dbReference type="InterPro" id="IPR024731">
    <property type="entry name" value="NELL2-like_EGF"/>
</dbReference>
<keyword evidence="4" id="KW-1015">Disulfide bond</keyword>
<dbReference type="GO" id="GO:0005509">
    <property type="term" value="F:calcium ion binding"/>
    <property type="evidence" value="ECO:0007669"/>
    <property type="project" value="InterPro"/>
</dbReference>
<dbReference type="SMART" id="SM00181">
    <property type="entry name" value="EGF"/>
    <property type="match status" value="1"/>
</dbReference>
<protein>
    <recommendedName>
        <fullName evidence="6">EGF-like domain-containing protein</fullName>
    </recommendedName>
</protein>
<dbReference type="PROSITE" id="PS50026">
    <property type="entry name" value="EGF_3"/>
    <property type="match status" value="1"/>
</dbReference>
<dbReference type="InterPro" id="IPR018097">
    <property type="entry name" value="EGF_Ca-bd_CS"/>
</dbReference>
<keyword evidence="3" id="KW-0677">Repeat</keyword>
<comment type="caution">
    <text evidence="5">Lacks conserved residue(s) required for the propagation of feature annotation.</text>
</comment>
<accession>A0A401PIC5</accession>
<keyword evidence="1 5" id="KW-0245">EGF-like domain</keyword>
<dbReference type="InterPro" id="IPR000152">
    <property type="entry name" value="EGF-type_Asp/Asn_hydroxyl_site"/>
</dbReference>
<dbReference type="FunFam" id="2.10.25.10:FF:000038">
    <property type="entry name" value="Fibrillin 2"/>
    <property type="match status" value="1"/>
</dbReference>
<comment type="caution">
    <text evidence="7">The sequence shown here is derived from an EMBL/GenBank/DDBJ whole genome shotgun (WGS) entry which is preliminary data.</text>
</comment>
<feature type="domain" description="EGF-like" evidence="6">
    <location>
        <begin position="60"/>
        <end position="101"/>
    </location>
</feature>
<reference evidence="7 8" key="1">
    <citation type="journal article" date="2018" name="Nat. Ecol. Evol.">
        <title>Shark genomes provide insights into elasmobranch evolution and the origin of vertebrates.</title>
        <authorList>
            <person name="Hara Y"/>
            <person name="Yamaguchi K"/>
            <person name="Onimaru K"/>
            <person name="Kadota M"/>
            <person name="Koyanagi M"/>
            <person name="Keeley SD"/>
            <person name="Tatsumi K"/>
            <person name="Tanaka K"/>
            <person name="Motone F"/>
            <person name="Kageyama Y"/>
            <person name="Nozu R"/>
            <person name="Adachi N"/>
            <person name="Nishimura O"/>
            <person name="Nakagawa R"/>
            <person name="Tanegashima C"/>
            <person name="Kiyatake I"/>
            <person name="Matsumoto R"/>
            <person name="Murakumo K"/>
            <person name="Nishida K"/>
            <person name="Terakita A"/>
            <person name="Kuratani S"/>
            <person name="Sato K"/>
            <person name="Hyodo S Kuraku.S."/>
        </authorList>
    </citation>
    <scope>NUCLEOTIDE SEQUENCE [LARGE SCALE GENOMIC DNA]</scope>
</reference>
<evidence type="ECO:0000256" key="2">
    <source>
        <dbReference type="ARBA" id="ARBA00022729"/>
    </source>
</evidence>